<dbReference type="InterPro" id="IPR029063">
    <property type="entry name" value="SAM-dependent_MTases_sf"/>
</dbReference>
<sequence length="299" mass="33878">MSIEELKRDFTEAFESVCRGHRNRFDVFRDWTECAMMATYNSPVTMGILKPDDTYHAFEKRYLEIVANYSQDEVKAFIKMLGIVQVVLEETKLDFLGSIYQELEIGGKPTKGEFFTPFPLAQALASVTLEKDVVQRAIDEKGYISFYEPCVGAGSLLIAASLVLEESGIDPRKYLLFKAADINAIFCNMTYIQAASLELIGWVCHENSLTQERWQVLTTPRLQVLSRKDDLTFAAKIYSVVEEFNVGNDDEILPHNLELEIQKKDKITEVQAQAIVVPVTDATNQQLNFFDLLEGEDSA</sequence>
<dbReference type="PRINTS" id="PR00507">
    <property type="entry name" value="N12N6MTFRASE"/>
</dbReference>
<protein>
    <submittedName>
        <fullName evidence="2">N-6 DNA methylase</fullName>
    </submittedName>
</protein>
<dbReference type="EMBL" id="JAAHFQ010000029">
    <property type="protein sequence ID" value="NER26421.1"/>
    <property type="molecule type" value="Genomic_DNA"/>
</dbReference>
<dbReference type="GO" id="GO:0032259">
    <property type="term" value="P:methylation"/>
    <property type="evidence" value="ECO:0007669"/>
    <property type="project" value="UniProtKB-KW"/>
</dbReference>
<keyword evidence="2" id="KW-0489">Methyltransferase</keyword>
<dbReference type="InterPro" id="IPR003356">
    <property type="entry name" value="DNA_methylase_A-5"/>
</dbReference>
<dbReference type="SUPFAM" id="SSF53335">
    <property type="entry name" value="S-adenosyl-L-methionine-dependent methyltransferases"/>
    <property type="match status" value="1"/>
</dbReference>
<dbReference type="Pfam" id="PF02384">
    <property type="entry name" value="N6_Mtase"/>
    <property type="match status" value="1"/>
</dbReference>
<accession>A0A6B3N9X9</accession>
<feature type="domain" description="DNA methylase adenine-specific" evidence="1">
    <location>
        <begin position="110"/>
        <end position="177"/>
    </location>
</feature>
<organism evidence="2">
    <name type="scientific">Symploca sp. SIO1C4</name>
    <dbReference type="NCBI Taxonomy" id="2607765"/>
    <lineage>
        <taxon>Bacteria</taxon>
        <taxon>Bacillati</taxon>
        <taxon>Cyanobacteriota</taxon>
        <taxon>Cyanophyceae</taxon>
        <taxon>Coleofasciculales</taxon>
        <taxon>Coleofasciculaceae</taxon>
        <taxon>Symploca</taxon>
    </lineage>
</organism>
<keyword evidence="2" id="KW-0808">Transferase</keyword>
<dbReference type="GO" id="GO:0003677">
    <property type="term" value="F:DNA binding"/>
    <property type="evidence" value="ECO:0007669"/>
    <property type="project" value="InterPro"/>
</dbReference>
<dbReference type="Gene3D" id="3.40.50.150">
    <property type="entry name" value="Vaccinia Virus protein VP39"/>
    <property type="match status" value="1"/>
</dbReference>
<dbReference type="AlphaFoldDB" id="A0A6B3N9X9"/>
<comment type="caution">
    <text evidence="2">The sequence shown here is derived from an EMBL/GenBank/DDBJ whole genome shotgun (WGS) entry which is preliminary data.</text>
</comment>
<dbReference type="GO" id="GO:0008170">
    <property type="term" value="F:N-methyltransferase activity"/>
    <property type="evidence" value="ECO:0007669"/>
    <property type="project" value="InterPro"/>
</dbReference>
<gene>
    <name evidence="2" type="ORF">F6J89_02040</name>
</gene>
<name>A0A6B3N9X9_9CYAN</name>
<reference evidence="2" key="1">
    <citation type="submission" date="2019-11" db="EMBL/GenBank/DDBJ databases">
        <title>Genomic insights into an expanded diversity of filamentous marine cyanobacteria reveals the extraordinary biosynthetic potential of Moorea and Okeania.</title>
        <authorList>
            <person name="Ferreira Leao T."/>
            <person name="Wang M."/>
            <person name="Moss N."/>
            <person name="Da Silva R."/>
            <person name="Sanders J."/>
            <person name="Nurk S."/>
            <person name="Gurevich A."/>
            <person name="Humphrey G."/>
            <person name="Reher R."/>
            <person name="Zhu Q."/>
            <person name="Belda-Ferre P."/>
            <person name="Glukhov E."/>
            <person name="Rex R."/>
            <person name="Dorrestein P.C."/>
            <person name="Knight R."/>
            <person name="Pevzner P."/>
            <person name="Gerwick W.H."/>
            <person name="Gerwick L."/>
        </authorList>
    </citation>
    <scope>NUCLEOTIDE SEQUENCE</scope>
    <source>
        <strain evidence="2">SIO1C4</strain>
    </source>
</reference>
<evidence type="ECO:0000313" key="2">
    <source>
        <dbReference type="EMBL" id="NER26421.1"/>
    </source>
</evidence>
<evidence type="ECO:0000259" key="1">
    <source>
        <dbReference type="Pfam" id="PF02384"/>
    </source>
</evidence>
<proteinExistence type="predicted"/>